<dbReference type="PANTHER" id="PTHR34580">
    <property type="match status" value="1"/>
</dbReference>
<evidence type="ECO:0000259" key="1">
    <source>
        <dbReference type="Pfam" id="PF13280"/>
    </source>
</evidence>
<gene>
    <name evidence="3" type="ordered locus">bpr_I1973</name>
</gene>
<sequence length="328" mass="38135">MPKGAGQKLKLYYLSQIMIRKTDDDHALTMPQIIDLLSEQGISADRKSIYDDFDALREIGLDIIGEKEGKGYYYRVGGKRFELAELMLLVDAIQSSKFITAKKSSDLIKKVTDLASEYEAKQLKRQVVVQGRIKTMNESIYYLVDDIHRAMVENKSITFQYLQWNLDKVMVPRKDHLYETSPWALTWDDENYYLIGYDREAGKIKHYRVDKMKDITLTEDKRVGKEEFESYDMGSYSKQNFGMFGKKVSTTVDLEFDNGFVGIMIDRFGKEMPIRPAKKEGWSRTHVDVFISDQFYGWIFAMGGKVRITGPENIVSDFKDKLRQQLEE</sequence>
<dbReference type="HOGENOM" id="CLU_053686_0_0_9"/>
<organism evidence="3 4">
    <name type="scientific">Butyrivibrio proteoclasticus (strain ATCC 51982 / DSM 14932 / B316)</name>
    <name type="common">Clostridium proteoclasticum</name>
    <dbReference type="NCBI Taxonomy" id="515622"/>
    <lineage>
        <taxon>Bacteria</taxon>
        <taxon>Bacillati</taxon>
        <taxon>Bacillota</taxon>
        <taxon>Clostridia</taxon>
        <taxon>Lachnospirales</taxon>
        <taxon>Lachnospiraceae</taxon>
        <taxon>Butyrivibrio</taxon>
    </lineage>
</organism>
<dbReference type="SUPFAM" id="SSF46785">
    <property type="entry name" value="Winged helix' DNA-binding domain"/>
    <property type="match status" value="1"/>
</dbReference>
<dbReference type="InterPro" id="IPR026881">
    <property type="entry name" value="WYL_dom"/>
</dbReference>
<name>E0RXY1_BUTPB</name>
<dbReference type="RefSeq" id="WP_013281361.1">
    <property type="nucleotide sequence ID" value="NC_014387.1"/>
</dbReference>
<dbReference type="AlphaFoldDB" id="E0RXY1"/>
<dbReference type="EMBL" id="CP001810">
    <property type="protein sequence ID" value="ADL34707.1"/>
    <property type="molecule type" value="Genomic_DNA"/>
</dbReference>
<dbReference type="STRING" id="515622.bpr_I1973"/>
<accession>E0RXY1</accession>
<proteinExistence type="predicted"/>
<evidence type="ECO:0000259" key="2">
    <source>
        <dbReference type="Pfam" id="PF25583"/>
    </source>
</evidence>
<feature type="domain" description="WCX" evidence="2">
    <location>
        <begin position="251"/>
        <end position="324"/>
    </location>
</feature>
<evidence type="ECO:0000313" key="4">
    <source>
        <dbReference type="Proteomes" id="UP000001299"/>
    </source>
</evidence>
<dbReference type="PROSITE" id="PS52050">
    <property type="entry name" value="WYL"/>
    <property type="match status" value="1"/>
</dbReference>
<dbReference type="Proteomes" id="UP000001299">
    <property type="component" value="Chromosome 1"/>
</dbReference>
<dbReference type="InterPro" id="IPR036390">
    <property type="entry name" value="WH_DNA-bd_sf"/>
</dbReference>
<dbReference type="InterPro" id="IPR051534">
    <property type="entry name" value="CBASS_pafABC_assoc_protein"/>
</dbReference>
<dbReference type="KEGG" id="bpb:bpr_I1973"/>
<feature type="domain" description="WYL" evidence="1">
    <location>
        <begin position="144"/>
        <end position="216"/>
    </location>
</feature>
<keyword evidence="4" id="KW-1185">Reference proteome</keyword>
<dbReference type="PANTHER" id="PTHR34580:SF1">
    <property type="entry name" value="PROTEIN PAFC"/>
    <property type="match status" value="1"/>
</dbReference>
<dbReference type="Pfam" id="PF25583">
    <property type="entry name" value="WCX"/>
    <property type="match status" value="1"/>
</dbReference>
<dbReference type="eggNOG" id="COG2378">
    <property type="taxonomic scope" value="Bacteria"/>
</dbReference>
<dbReference type="InterPro" id="IPR057727">
    <property type="entry name" value="WCX_dom"/>
</dbReference>
<evidence type="ECO:0000313" key="3">
    <source>
        <dbReference type="EMBL" id="ADL34707.1"/>
    </source>
</evidence>
<reference evidence="3 4" key="1">
    <citation type="journal article" date="2010" name="PLoS ONE">
        <title>The glycobiome of the rumen bacterium Butyrivibrio proteoclasticus B316(T) highlights adaptation to a polysaccharide-rich environment.</title>
        <authorList>
            <person name="Kelly W.J."/>
            <person name="Leahy S.C."/>
            <person name="Altermann E."/>
            <person name="Yeoman C.J."/>
            <person name="Dunne J.C."/>
            <person name="Kong Z."/>
            <person name="Pacheco D.M."/>
            <person name="Li D."/>
            <person name="Noel S.J."/>
            <person name="Moon C.D."/>
            <person name="Cookson A.L."/>
            <person name="Attwood G.T."/>
        </authorList>
    </citation>
    <scope>NUCLEOTIDE SEQUENCE [LARGE SCALE GENOMIC DNA]</scope>
    <source>
        <strain evidence="4">ATCC 51982 / DSM 14932 / B316</strain>
    </source>
</reference>
<protein>
    <submittedName>
        <fullName evidence="3">Uncharacterized protein</fullName>
    </submittedName>
</protein>
<dbReference type="Pfam" id="PF13280">
    <property type="entry name" value="WYL"/>
    <property type="match status" value="1"/>
</dbReference>